<accession>A0A9P4V1C8</accession>
<keyword evidence="3" id="KW-1185">Reference proteome</keyword>
<gene>
    <name evidence="2" type="ORF">EJ04DRAFT_575529</name>
</gene>
<dbReference type="InterPro" id="IPR032710">
    <property type="entry name" value="NTF2-like_dom_sf"/>
</dbReference>
<comment type="caution">
    <text evidence="2">The sequence shown here is derived from an EMBL/GenBank/DDBJ whole genome shotgun (WGS) entry which is preliminary data.</text>
</comment>
<protein>
    <recommendedName>
        <fullName evidence="1">SnoaL-like domain-containing protein</fullName>
    </recommendedName>
</protein>
<evidence type="ECO:0000313" key="2">
    <source>
        <dbReference type="EMBL" id="KAF2736212.1"/>
    </source>
</evidence>
<dbReference type="SUPFAM" id="SSF54427">
    <property type="entry name" value="NTF2-like"/>
    <property type="match status" value="1"/>
</dbReference>
<dbReference type="Gene3D" id="3.10.450.50">
    <property type="match status" value="1"/>
</dbReference>
<sequence>MAHQPTLTALSPREAVADALHRCLLGIDTNDHALFSSACLQDSRMTVTAGPIHLEGWPAIDAFFARLFSLVTTHMTSNMRIEIKEGGDEAEMSAHAMSYHVREEDALKEEDTAYRAANLYDVGLVRGEGGEWRIRRWGIKVLWTTGDRAVLHG</sequence>
<dbReference type="OrthoDB" id="2148716at2759"/>
<organism evidence="2 3">
    <name type="scientific">Polyplosphaeria fusca</name>
    <dbReference type="NCBI Taxonomy" id="682080"/>
    <lineage>
        <taxon>Eukaryota</taxon>
        <taxon>Fungi</taxon>
        <taxon>Dikarya</taxon>
        <taxon>Ascomycota</taxon>
        <taxon>Pezizomycotina</taxon>
        <taxon>Dothideomycetes</taxon>
        <taxon>Pleosporomycetidae</taxon>
        <taxon>Pleosporales</taxon>
        <taxon>Tetraplosphaeriaceae</taxon>
        <taxon>Polyplosphaeria</taxon>
    </lineage>
</organism>
<feature type="domain" description="SnoaL-like" evidence="1">
    <location>
        <begin position="10"/>
        <end position="137"/>
    </location>
</feature>
<dbReference type="Pfam" id="PF13577">
    <property type="entry name" value="SnoaL_4"/>
    <property type="match status" value="1"/>
</dbReference>
<dbReference type="AlphaFoldDB" id="A0A9P4V1C8"/>
<proteinExistence type="predicted"/>
<dbReference type="Proteomes" id="UP000799444">
    <property type="component" value="Unassembled WGS sequence"/>
</dbReference>
<dbReference type="InterPro" id="IPR037401">
    <property type="entry name" value="SnoaL-like"/>
</dbReference>
<evidence type="ECO:0000313" key="3">
    <source>
        <dbReference type="Proteomes" id="UP000799444"/>
    </source>
</evidence>
<reference evidence="2" key="1">
    <citation type="journal article" date="2020" name="Stud. Mycol.">
        <title>101 Dothideomycetes genomes: a test case for predicting lifestyles and emergence of pathogens.</title>
        <authorList>
            <person name="Haridas S."/>
            <person name="Albert R."/>
            <person name="Binder M."/>
            <person name="Bloem J."/>
            <person name="Labutti K."/>
            <person name="Salamov A."/>
            <person name="Andreopoulos B."/>
            <person name="Baker S."/>
            <person name="Barry K."/>
            <person name="Bills G."/>
            <person name="Bluhm B."/>
            <person name="Cannon C."/>
            <person name="Castanera R."/>
            <person name="Culley D."/>
            <person name="Daum C."/>
            <person name="Ezra D."/>
            <person name="Gonzalez J."/>
            <person name="Henrissat B."/>
            <person name="Kuo A."/>
            <person name="Liang C."/>
            <person name="Lipzen A."/>
            <person name="Lutzoni F."/>
            <person name="Magnuson J."/>
            <person name="Mondo S."/>
            <person name="Nolan M."/>
            <person name="Ohm R."/>
            <person name="Pangilinan J."/>
            <person name="Park H.-J."/>
            <person name="Ramirez L."/>
            <person name="Alfaro M."/>
            <person name="Sun H."/>
            <person name="Tritt A."/>
            <person name="Yoshinaga Y."/>
            <person name="Zwiers L.-H."/>
            <person name="Turgeon B."/>
            <person name="Goodwin S."/>
            <person name="Spatafora J."/>
            <person name="Crous P."/>
            <person name="Grigoriev I."/>
        </authorList>
    </citation>
    <scope>NUCLEOTIDE SEQUENCE</scope>
    <source>
        <strain evidence="2">CBS 125425</strain>
    </source>
</reference>
<dbReference type="EMBL" id="ML996127">
    <property type="protein sequence ID" value="KAF2736212.1"/>
    <property type="molecule type" value="Genomic_DNA"/>
</dbReference>
<evidence type="ECO:0000259" key="1">
    <source>
        <dbReference type="Pfam" id="PF13577"/>
    </source>
</evidence>
<name>A0A9P4V1C8_9PLEO</name>